<proteinExistence type="predicted"/>
<gene>
    <name evidence="2" type="ORF">NWE54_20580</name>
</gene>
<name>A0A9E8A1U5_9HYPH</name>
<dbReference type="AlphaFoldDB" id="A0A9E8A1U5"/>
<feature type="compositionally biased region" description="Gly residues" evidence="1">
    <location>
        <begin position="50"/>
        <end position="74"/>
    </location>
</feature>
<organism evidence="2">
    <name type="scientific">Bosea sp. NBC_00436</name>
    <dbReference type="NCBI Taxonomy" id="2969620"/>
    <lineage>
        <taxon>Bacteria</taxon>
        <taxon>Pseudomonadati</taxon>
        <taxon>Pseudomonadota</taxon>
        <taxon>Alphaproteobacteria</taxon>
        <taxon>Hyphomicrobiales</taxon>
        <taxon>Boseaceae</taxon>
        <taxon>Bosea</taxon>
    </lineage>
</organism>
<protein>
    <submittedName>
        <fullName evidence="2">Uncharacterized protein</fullName>
    </submittedName>
</protein>
<sequence>MPILHRSYADRELRAARLRLLRLRDELCLIRRDHWRRKYNPNQPRVPSGNAGGGQWTSGAGGGGGSVGGAGGGDPLSPDGSSLGADTDWSSFGEGWSEDGSIFEQTVTDGEGTTIRSEYAASRAVSFDERQTVIQPDGKTTSFETTGNVQSIYAGGPDGDLVARTIWTSSGPEPDATVQPAYADKVLPMIIGGGVALFNWQSQLNGNDGQQAVMGFNARDYRPGFSTSGALGLLYAGSVTEEQAELACRRLPDVQALADRAANAAGSPDLYPSRAVYGTSVHTGFAKFVKDFHDGNFDAERSYIKERVEGSGGGDVPYGYPGSIRVDAYEYRRQDGTLCVYDLKTGLANLPDRRAEIIANAAAMGFKPVLRVIVIAVRPKG</sequence>
<accession>A0A9E8A1U5</accession>
<evidence type="ECO:0000256" key="1">
    <source>
        <dbReference type="SAM" id="MobiDB-lite"/>
    </source>
</evidence>
<feature type="region of interest" description="Disordered" evidence="1">
    <location>
        <begin position="38"/>
        <end position="98"/>
    </location>
</feature>
<dbReference type="EMBL" id="CP102774">
    <property type="protein sequence ID" value="UZF86180.1"/>
    <property type="molecule type" value="Genomic_DNA"/>
</dbReference>
<evidence type="ECO:0000313" key="2">
    <source>
        <dbReference type="EMBL" id="UZF86180.1"/>
    </source>
</evidence>
<feature type="compositionally biased region" description="Low complexity" evidence="1">
    <location>
        <begin position="75"/>
        <end position="84"/>
    </location>
</feature>
<reference evidence="2" key="1">
    <citation type="submission" date="2022-08" db="EMBL/GenBank/DDBJ databases">
        <title>Complete Genome Sequences of 2 Bosea sp. soil isolates.</title>
        <authorList>
            <person name="Alvarez Arevalo M."/>
            <person name="Sterndorff E.B."/>
            <person name="Faurdal D."/>
            <person name="Joergensen T.S."/>
            <person name="Weber T."/>
        </authorList>
    </citation>
    <scope>NUCLEOTIDE SEQUENCE</scope>
    <source>
        <strain evidence="2">NBC_00436</strain>
    </source>
</reference>